<reference evidence="2" key="1">
    <citation type="submission" date="2023-03" db="EMBL/GenBank/DDBJ databases">
        <title>Andean soil-derived lignocellulolytic bacterial consortium as a source of novel taxa and putative plastic-active enzymes.</title>
        <authorList>
            <person name="Diaz-Garcia L."/>
            <person name="Chuvochina M."/>
            <person name="Feuerriegel G."/>
            <person name="Bunk B."/>
            <person name="Sproer C."/>
            <person name="Streit W.R."/>
            <person name="Rodriguez L.M."/>
            <person name="Overmann J."/>
            <person name="Jimenez D.J."/>
        </authorList>
    </citation>
    <scope>NUCLEOTIDE SEQUENCE</scope>
    <source>
        <strain evidence="2">MAG 26</strain>
    </source>
</reference>
<gene>
    <name evidence="2" type="ORF">P0Y56_00045</name>
</gene>
<sequence length="105" mass="11475">MFRLLAPFAAISLAASSVVAPVAQAQNIYGDEQKQARQGVRDGAVLPLPEIERRVVPPMLANGMEYLGPSYDAVAKAYRLKFIKNGKVTFVDIDARSGRILSRSR</sequence>
<accession>A0AAJ5XCM9</accession>
<keyword evidence="1" id="KW-0732">Signal</keyword>
<proteinExistence type="predicted"/>
<evidence type="ECO:0000313" key="2">
    <source>
        <dbReference type="EMBL" id="WEK48484.1"/>
    </source>
</evidence>
<dbReference type="Proteomes" id="UP001218362">
    <property type="component" value="Chromosome"/>
</dbReference>
<dbReference type="KEGG" id="acob:P0Y56_00045"/>
<evidence type="ECO:0000256" key="1">
    <source>
        <dbReference type="SAM" id="SignalP"/>
    </source>
</evidence>
<dbReference type="EMBL" id="CP119316">
    <property type="protein sequence ID" value="WEK48484.1"/>
    <property type="molecule type" value="Genomic_DNA"/>
</dbReference>
<name>A0AAJ5XCM9_9SPHN</name>
<evidence type="ECO:0000313" key="3">
    <source>
        <dbReference type="Proteomes" id="UP001218362"/>
    </source>
</evidence>
<feature type="signal peptide" evidence="1">
    <location>
        <begin position="1"/>
        <end position="25"/>
    </location>
</feature>
<organism evidence="2 3">
    <name type="scientific">Candidatus Andeanibacterium colombiense</name>
    <dbReference type="NCBI Taxonomy" id="3121345"/>
    <lineage>
        <taxon>Bacteria</taxon>
        <taxon>Pseudomonadati</taxon>
        <taxon>Pseudomonadota</taxon>
        <taxon>Alphaproteobacteria</taxon>
        <taxon>Sphingomonadales</taxon>
        <taxon>Sphingomonadaceae</taxon>
        <taxon>Candidatus Andeanibacterium</taxon>
    </lineage>
</organism>
<protein>
    <submittedName>
        <fullName evidence="2">PepSY domain-containing protein</fullName>
    </submittedName>
</protein>
<dbReference type="AlphaFoldDB" id="A0AAJ5XCM9"/>
<feature type="chain" id="PRO_5042591325" evidence="1">
    <location>
        <begin position="26"/>
        <end position="105"/>
    </location>
</feature>